<reference evidence="1 2" key="1">
    <citation type="submission" date="2018-09" db="EMBL/GenBank/DDBJ databases">
        <authorList>
            <person name="Zhu H."/>
        </authorList>
    </citation>
    <scope>NUCLEOTIDE SEQUENCE [LARGE SCALE GENOMIC DNA]</scope>
    <source>
        <strain evidence="1 2">K2S05-167</strain>
    </source>
</reference>
<comment type="caution">
    <text evidence="1">The sequence shown here is derived from an EMBL/GenBank/DDBJ whole genome shotgun (WGS) entry which is preliminary data.</text>
</comment>
<evidence type="ECO:0000313" key="2">
    <source>
        <dbReference type="Proteomes" id="UP000286287"/>
    </source>
</evidence>
<protein>
    <recommendedName>
        <fullName evidence="3">Thioredoxin domain-containing protein</fullName>
    </recommendedName>
</protein>
<gene>
    <name evidence="1" type="ORF">D3875_20805</name>
</gene>
<name>A0A418V166_9DEIO</name>
<evidence type="ECO:0000313" key="1">
    <source>
        <dbReference type="EMBL" id="RJF69556.1"/>
    </source>
</evidence>
<dbReference type="Gene3D" id="3.40.30.10">
    <property type="entry name" value="Glutaredoxin"/>
    <property type="match status" value="1"/>
</dbReference>
<proteinExistence type="predicted"/>
<dbReference type="AlphaFoldDB" id="A0A418V166"/>
<dbReference type="EMBL" id="QYUJ01000025">
    <property type="protein sequence ID" value="RJF69556.1"/>
    <property type="molecule type" value="Genomic_DNA"/>
</dbReference>
<evidence type="ECO:0008006" key="3">
    <source>
        <dbReference type="Google" id="ProtNLM"/>
    </source>
</evidence>
<keyword evidence="2" id="KW-1185">Reference proteome</keyword>
<accession>A0A418V166</accession>
<sequence length="102" mass="11558">MNLWATWCGPCRSELPLLIAEARKDPNLILLNVGELPETVRKFLNGRADGVWLRGEHVIPHFTSPDFRLLLSSIQRARSPPAPRPLTRAQLLTLQRQAKETP</sequence>
<dbReference type="InterPro" id="IPR036249">
    <property type="entry name" value="Thioredoxin-like_sf"/>
</dbReference>
<organism evidence="1 2">
    <name type="scientific">Deinococcus cavernae</name>
    <dbReference type="NCBI Taxonomy" id="2320857"/>
    <lineage>
        <taxon>Bacteria</taxon>
        <taxon>Thermotogati</taxon>
        <taxon>Deinococcota</taxon>
        <taxon>Deinococci</taxon>
        <taxon>Deinococcales</taxon>
        <taxon>Deinococcaceae</taxon>
        <taxon>Deinococcus</taxon>
    </lineage>
</organism>
<dbReference type="SUPFAM" id="SSF52833">
    <property type="entry name" value="Thioredoxin-like"/>
    <property type="match status" value="1"/>
</dbReference>
<dbReference type="Proteomes" id="UP000286287">
    <property type="component" value="Unassembled WGS sequence"/>
</dbReference>